<feature type="transmembrane region" description="Helical" evidence="5">
    <location>
        <begin position="212"/>
        <end position="227"/>
    </location>
</feature>
<evidence type="ECO:0000256" key="1">
    <source>
        <dbReference type="ARBA" id="ARBA00004141"/>
    </source>
</evidence>
<keyword evidence="3 5" id="KW-1133">Transmembrane helix</keyword>
<dbReference type="GO" id="GO:0016874">
    <property type="term" value="F:ligase activity"/>
    <property type="evidence" value="ECO:0007669"/>
    <property type="project" value="UniProtKB-KW"/>
</dbReference>
<dbReference type="EMBL" id="JAWHTF010000001">
    <property type="protein sequence ID" value="MDU8884642.1"/>
    <property type="molecule type" value="Genomic_DNA"/>
</dbReference>
<dbReference type="PANTHER" id="PTHR37422">
    <property type="entry name" value="TEICHURONIC ACID BIOSYNTHESIS PROTEIN TUAE"/>
    <property type="match status" value="1"/>
</dbReference>
<dbReference type="Proteomes" id="UP001268651">
    <property type="component" value="Unassembled WGS sequence"/>
</dbReference>
<feature type="transmembrane region" description="Helical" evidence="5">
    <location>
        <begin position="121"/>
        <end position="143"/>
    </location>
</feature>
<dbReference type="PANTHER" id="PTHR37422:SF13">
    <property type="entry name" value="LIPOPOLYSACCHARIDE BIOSYNTHESIS PROTEIN PA4999-RELATED"/>
    <property type="match status" value="1"/>
</dbReference>
<evidence type="ECO:0000256" key="5">
    <source>
        <dbReference type="SAM" id="Phobius"/>
    </source>
</evidence>
<evidence type="ECO:0000313" key="8">
    <source>
        <dbReference type="Proteomes" id="UP001268651"/>
    </source>
</evidence>
<name>A0ABU3U2K8_9FLAO</name>
<feature type="transmembrane region" description="Helical" evidence="5">
    <location>
        <begin position="163"/>
        <end position="182"/>
    </location>
</feature>
<evidence type="ECO:0000313" key="7">
    <source>
        <dbReference type="EMBL" id="MDU8884642.1"/>
    </source>
</evidence>
<keyword evidence="7" id="KW-0436">Ligase</keyword>
<accession>A0ABU3U2K8</accession>
<feature type="domain" description="O-antigen ligase-related" evidence="6">
    <location>
        <begin position="197"/>
        <end position="333"/>
    </location>
</feature>
<proteinExistence type="predicted"/>
<keyword evidence="2 5" id="KW-0812">Transmembrane</keyword>
<dbReference type="InterPro" id="IPR007016">
    <property type="entry name" value="O-antigen_ligase-rel_domated"/>
</dbReference>
<evidence type="ECO:0000259" key="6">
    <source>
        <dbReference type="Pfam" id="PF04932"/>
    </source>
</evidence>
<organism evidence="7 8">
    <name type="scientific">Gilvirhabdus luticola</name>
    <dbReference type="NCBI Taxonomy" id="3079858"/>
    <lineage>
        <taxon>Bacteria</taxon>
        <taxon>Pseudomonadati</taxon>
        <taxon>Bacteroidota</taxon>
        <taxon>Flavobacteriia</taxon>
        <taxon>Flavobacteriales</taxon>
        <taxon>Flavobacteriaceae</taxon>
        <taxon>Gilvirhabdus</taxon>
    </lineage>
</organism>
<evidence type="ECO:0000256" key="2">
    <source>
        <dbReference type="ARBA" id="ARBA00022692"/>
    </source>
</evidence>
<feature type="transmembrane region" description="Helical" evidence="5">
    <location>
        <begin position="320"/>
        <end position="343"/>
    </location>
</feature>
<protein>
    <submittedName>
        <fullName evidence="7">O-antigen ligase family protein</fullName>
    </submittedName>
</protein>
<feature type="transmembrane region" description="Helical" evidence="5">
    <location>
        <begin position="67"/>
        <end position="87"/>
    </location>
</feature>
<feature type="transmembrane region" description="Helical" evidence="5">
    <location>
        <begin position="234"/>
        <end position="251"/>
    </location>
</feature>
<sequence length="397" mass="46304">MFNELYFNIKIILKQKDISFLAFIISLFLLPNSINLSTFALVTAVTLKIIQAIFFQNKLLKTKALKYSALLGLLFFIYILLSSIFQTSFKNTIELFNKQYSHFALLFLAPLLFKKRGDNKLLLYSFLLGTITAVVLVFLISMLNGTPFNRVAFLKYLDIHHTYLAIFLLFILNLILNNLFNFKKGLTNSYKAIFLTIAVLIIAVLFQLESKASMIIIIGLIVFYIFQKLNIKRLSLFIISLFAFMFLINAFNNKIHTSYEKALDFRLQLWEESFNIFKESPIIGNLKAPEKDLLNFNHYVNGKYFFLDSDLNSHNQYLSILMRFGALGTMILLLYGVYIIALIMKTKQKYTISEFIGFSLIILFMFYIENVIDRHHGIVYFSVFYNYYLVAFENEKN</sequence>
<comment type="caution">
    <text evidence="7">The sequence shown here is derived from an EMBL/GenBank/DDBJ whole genome shotgun (WGS) entry which is preliminary data.</text>
</comment>
<comment type="subcellular location">
    <subcellularLocation>
        <location evidence="1">Membrane</location>
        <topology evidence="1">Multi-pass membrane protein</topology>
    </subcellularLocation>
</comment>
<dbReference type="Pfam" id="PF04932">
    <property type="entry name" value="Wzy_C"/>
    <property type="match status" value="1"/>
</dbReference>
<feature type="transmembrane region" description="Helical" evidence="5">
    <location>
        <begin position="350"/>
        <end position="368"/>
    </location>
</feature>
<reference evidence="7 8" key="1">
    <citation type="submission" date="2023-10" db="EMBL/GenBank/DDBJ databases">
        <title>Marimonas sp. nov. isolated from tidal mud flat.</title>
        <authorList>
            <person name="Jaincy N.J."/>
            <person name="Srinivasan S."/>
            <person name="Lee S.-S."/>
        </authorList>
    </citation>
    <scope>NUCLEOTIDE SEQUENCE [LARGE SCALE GENOMIC DNA]</scope>
    <source>
        <strain evidence="7 8">MJ-SS3</strain>
    </source>
</reference>
<dbReference type="RefSeq" id="WP_316660373.1">
    <property type="nucleotide sequence ID" value="NZ_JAWHTF010000001.1"/>
</dbReference>
<dbReference type="InterPro" id="IPR051533">
    <property type="entry name" value="WaaL-like"/>
</dbReference>
<keyword evidence="8" id="KW-1185">Reference proteome</keyword>
<feature type="transmembrane region" description="Helical" evidence="5">
    <location>
        <begin position="189"/>
        <end position="206"/>
    </location>
</feature>
<evidence type="ECO:0000256" key="4">
    <source>
        <dbReference type="ARBA" id="ARBA00023136"/>
    </source>
</evidence>
<keyword evidence="4 5" id="KW-0472">Membrane</keyword>
<gene>
    <name evidence="7" type="ORF">RXV94_00620</name>
</gene>
<evidence type="ECO:0000256" key="3">
    <source>
        <dbReference type="ARBA" id="ARBA00022989"/>
    </source>
</evidence>